<dbReference type="Pfam" id="PF01565">
    <property type="entry name" value="FAD_binding_4"/>
    <property type="match status" value="1"/>
</dbReference>
<keyword evidence="4" id="KW-0274">FAD</keyword>
<sequence>MELSQEEVNHLAESLHGQLLTPTSPDFDKVRAIWNGMIDRKPGLIVRCTSATDVMQAVDFARQHQLRVSVRGGGHNIAGSALNEGGLMIDLQLMRSVRIDPQKRIARVEPGCTLADFDHEAQVFGLATPVGINSTTGIAGLTLGGGFGWLSRKYGMTIDNLLSADIVTANGQLVQASQDQHPDLFWAIRGGGGNFGIVTSFEFKLHPVGPEILSGLIVHPFQDAKKVLQFYREFAAGLPDETSVWVVLRLAPPLPFIPEEWHGKPVVVLAAFHGGDMGEGERVLEPLRRFGKPIADVIGPHPYAKWQQAFDPLLTAGARNYWKSHNFTALPDDLVNIMLDYVNQLPSSQTEIFVGQVGGQMKRVPDQETAYPHRNANFVMNVHTRWETASEDKACIQWARNFFKDSAPFATGGVYVNFLTEEETDRIQAAYGPNYARLAEVKATYDPDNLFRSNQNIIPTKEKATH</sequence>
<evidence type="ECO:0000256" key="1">
    <source>
        <dbReference type="ARBA" id="ARBA00001974"/>
    </source>
</evidence>
<dbReference type="InterPro" id="IPR006094">
    <property type="entry name" value="Oxid_FAD_bind_N"/>
</dbReference>
<dbReference type="Gene3D" id="3.30.465.10">
    <property type="match status" value="1"/>
</dbReference>
<dbReference type="PANTHER" id="PTHR42973:SF39">
    <property type="entry name" value="FAD-BINDING PCMH-TYPE DOMAIN-CONTAINING PROTEIN"/>
    <property type="match status" value="1"/>
</dbReference>
<evidence type="ECO:0000256" key="3">
    <source>
        <dbReference type="ARBA" id="ARBA00022630"/>
    </source>
</evidence>
<protein>
    <submittedName>
        <fullName evidence="7">FAD-linked oxidase</fullName>
    </submittedName>
</protein>
<dbReference type="Gene3D" id="3.40.462.20">
    <property type="match status" value="1"/>
</dbReference>
<evidence type="ECO:0000256" key="4">
    <source>
        <dbReference type="ARBA" id="ARBA00022827"/>
    </source>
</evidence>
<dbReference type="InterPro" id="IPR016166">
    <property type="entry name" value="FAD-bd_PCMH"/>
</dbReference>
<reference evidence="7 8" key="1">
    <citation type="submission" date="2015-01" db="EMBL/GenBank/DDBJ databases">
        <title>Rufibacter sp./DG31D/ whole genome sequencing.</title>
        <authorList>
            <person name="Kim M.K."/>
            <person name="Srinivasan S."/>
            <person name="Lee J.-J."/>
        </authorList>
    </citation>
    <scope>NUCLEOTIDE SEQUENCE [LARGE SCALE GENOMIC DNA]</scope>
    <source>
        <strain evidence="7 8">DG31D</strain>
    </source>
</reference>
<dbReference type="PANTHER" id="PTHR42973">
    <property type="entry name" value="BINDING OXIDOREDUCTASE, PUTATIVE (AFU_ORTHOLOGUE AFUA_1G17690)-RELATED"/>
    <property type="match status" value="1"/>
</dbReference>
<evidence type="ECO:0000313" key="8">
    <source>
        <dbReference type="Proteomes" id="UP000036458"/>
    </source>
</evidence>
<evidence type="ECO:0000313" key="7">
    <source>
        <dbReference type="EMBL" id="AKQ47589.1"/>
    </source>
</evidence>
<evidence type="ECO:0000259" key="6">
    <source>
        <dbReference type="PROSITE" id="PS51387"/>
    </source>
</evidence>
<dbReference type="EMBL" id="CP010777">
    <property type="protein sequence ID" value="AKQ47589.1"/>
    <property type="molecule type" value="Genomic_DNA"/>
</dbReference>
<dbReference type="PATRIC" id="fig|1379910.4.peg.1997"/>
<dbReference type="Proteomes" id="UP000036458">
    <property type="component" value="Chromosome"/>
</dbReference>
<proteinExistence type="inferred from homology"/>
<dbReference type="Pfam" id="PF08031">
    <property type="entry name" value="BBE"/>
    <property type="match status" value="1"/>
</dbReference>
<evidence type="ECO:0000256" key="2">
    <source>
        <dbReference type="ARBA" id="ARBA00005466"/>
    </source>
</evidence>
<keyword evidence="5" id="KW-0560">Oxidoreductase</keyword>
<dbReference type="AlphaFoldDB" id="A0A0H4VUU3"/>
<keyword evidence="3" id="KW-0285">Flavoprotein</keyword>
<dbReference type="InterPro" id="IPR050416">
    <property type="entry name" value="FAD-linked_Oxidoreductase"/>
</dbReference>
<comment type="cofactor">
    <cofactor evidence="1">
        <name>FAD</name>
        <dbReference type="ChEBI" id="CHEBI:57692"/>
    </cofactor>
</comment>
<comment type="similarity">
    <text evidence="2">Belongs to the oxygen-dependent FAD-linked oxidoreductase family.</text>
</comment>
<gene>
    <name evidence="7" type="ORF">TH63_09210</name>
</gene>
<dbReference type="Gene3D" id="3.30.43.10">
    <property type="entry name" value="Uridine Diphospho-n-acetylenolpyruvylglucosamine Reductase, domain 2"/>
    <property type="match status" value="1"/>
</dbReference>
<dbReference type="STRING" id="1379910.TH63_09210"/>
<organism evidence="7 8">
    <name type="scientific">Rufibacter radiotolerans</name>
    <dbReference type="NCBI Taxonomy" id="1379910"/>
    <lineage>
        <taxon>Bacteria</taxon>
        <taxon>Pseudomonadati</taxon>
        <taxon>Bacteroidota</taxon>
        <taxon>Cytophagia</taxon>
        <taxon>Cytophagales</taxon>
        <taxon>Hymenobacteraceae</taxon>
        <taxon>Rufibacter</taxon>
    </lineage>
</organism>
<dbReference type="InterPro" id="IPR016167">
    <property type="entry name" value="FAD-bd_PCMH_sub1"/>
</dbReference>
<dbReference type="InterPro" id="IPR036318">
    <property type="entry name" value="FAD-bd_PCMH-like_sf"/>
</dbReference>
<dbReference type="InterPro" id="IPR012951">
    <property type="entry name" value="BBE"/>
</dbReference>
<name>A0A0H4VUU3_9BACT</name>
<evidence type="ECO:0000256" key="5">
    <source>
        <dbReference type="ARBA" id="ARBA00023002"/>
    </source>
</evidence>
<dbReference type="InterPro" id="IPR016169">
    <property type="entry name" value="FAD-bd_PCMH_sub2"/>
</dbReference>
<accession>A0A0H4VUU3</accession>
<dbReference type="SUPFAM" id="SSF56176">
    <property type="entry name" value="FAD-binding/transporter-associated domain-like"/>
    <property type="match status" value="1"/>
</dbReference>
<keyword evidence="8" id="KW-1185">Reference proteome</keyword>
<dbReference type="KEGG" id="ruf:TH63_09210"/>
<dbReference type="InterPro" id="IPR006093">
    <property type="entry name" value="Oxy_OxRdtase_FAD_BS"/>
</dbReference>
<feature type="domain" description="FAD-binding PCMH-type" evidence="6">
    <location>
        <begin position="38"/>
        <end position="208"/>
    </location>
</feature>
<dbReference type="GO" id="GO:0016491">
    <property type="term" value="F:oxidoreductase activity"/>
    <property type="evidence" value="ECO:0007669"/>
    <property type="project" value="UniProtKB-KW"/>
</dbReference>
<dbReference type="GO" id="GO:0071949">
    <property type="term" value="F:FAD binding"/>
    <property type="evidence" value="ECO:0007669"/>
    <property type="project" value="InterPro"/>
</dbReference>
<dbReference type="PROSITE" id="PS00862">
    <property type="entry name" value="OX2_COVAL_FAD"/>
    <property type="match status" value="1"/>
</dbReference>
<dbReference type="PROSITE" id="PS51387">
    <property type="entry name" value="FAD_PCMH"/>
    <property type="match status" value="1"/>
</dbReference>